<dbReference type="Gene3D" id="3.90.1720.10">
    <property type="entry name" value="endopeptidase domain like (from Nostoc punctiforme)"/>
    <property type="match status" value="1"/>
</dbReference>
<proteinExistence type="inferred from homology"/>
<dbReference type="PANTHER" id="PTHR47359">
    <property type="entry name" value="PEPTIDOGLYCAN DL-ENDOPEPTIDASE CWLO"/>
    <property type="match status" value="1"/>
</dbReference>
<keyword evidence="6" id="KW-0732">Signal</keyword>
<sequence length="369" mass="39584">MRTFRAGLLAGCLLAVLCPPVHADPRPSPHDVAKAREAVRERSKELASASAQLATAQSRLARLTSDVERLVEAYNGEMVRLRNAEQVTSQAQAQLAAADAEVERARQDVALLAAQTYGGWGTLEPIVGMIVDQADADGVLHRAGVLGQLSSERAGMLARLRDAQEVAAILRTQAVNAHAAQQAAAESARQAKAAAEAAVAGQRRETKVLRAREDRLQQQVDAARTRAQLLARRRAADGRATGLVSGGSAMGDVAANWALTQLGKPYVWAADGPDTYDCSGLTMRAWERVGVRLDHWTGTQWTSGPHVPLDQLRRGDLLFFAHNTGDPSTIHHVGIYVGRGLMVHAPETGDVVRVAPIWRGDLVGATRPR</sequence>
<dbReference type="Pfam" id="PF00877">
    <property type="entry name" value="NLPC_P60"/>
    <property type="match status" value="1"/>
</dbReference>
<evidence type="ECO:0000259" key="7">
    <source>
        <dbReference type="PROSITE" id="PS51935"/>
    </source>
</evidence>
<evidence type="ECO:0000256" key="1">
    <source>
        <dbReference type="ARBA" id="ARBA00007074"/>
    </source>
</evidence>
<evidence type="ECO:0000313" key="8">
    <source>
        <dbReference type="EMBL" id="TMR12333.1"/>
    </source>
</evidence>
<keyword evidence="9" id="KW-1185">Reference proteome</keyword>
<feature type="coiled-coil region" evidence="5">
    <location>
        <begin position="46"/>
        <end position="115"/>
    </location>
</feature>
<reference evidence="8 9" key="1">
    <citation type="submission" date="2019-05" db="EMBL/GenBank/DDBJ databases">
        <title>Draft genome sequence of Nonomuraea turkmeniaca DSM 43926.</title>
        <authorList>
            <person name="Saricaoglu S."/>
            <person name="Isik K."/>
        </authorList>
    </citation>
    <scope>NUCLEOTIDE SEQUENCE [LARGE SCALE GENOMIC DNA]</scope>
    <source>
        <strain evidence="8 9">DSM 43926</strain>
    </source>
</reference>
<organism evidence="8 9">
    <name type="scientific">Nonomuraea turkmeniaca</name>
    <dbReference type="NCBI Taxonomy" id="103838"/>
    <lineage>
        <taxon>Bacteria</taxon>
        <taxon>Bacillati</taxon>
        <taxon>Actinomycetota</taxon>
        <taxon>Actinomycetes</taxon>
        <taxon>Streptosporangiales</taxon>
        <taxon>Streptosporangiaceae</taxon>
        <taxon>Nonomuraea</taxon>
    </lineage>
</organism>
<keyword evidence="4" id="KW-0788">Thiol protease</keyword>
<feature type="coiled-coil region" evidence="5">
    <location>
        <begin position="185"/>
        <end position="233"/>
    </location>
</feature>
<feature type="signal peptide" evidence="6">
    <location>
        <begin position="1"/>
        <end position="23"/>
    </location>
</feature>
<accession>A0A5S4FSA6</accession>
<name>A0A5S4FSA6_9ACTN</name>
<comment type="caution">
    <text evidence="8">The sequence shown here is derived from an EMBL/GenBank/DDBJ whole genome shotgun (WGS) entry which is preliminary data.</text>
</comment>
<dbReference type="InterPro" id="IPR000064">
    <property type="entry name" value="NLP_P60_dom"/>
</dbReference>
<dbReference type="PROSITE" id="PS51935">
    <property type="entry name" value="NLPC_P60"/>
    <property type="match status" value="1"/>
</dbReference>
<evidence type="ECO:0000313" key="9">
    <source>
        <dbReference type="Proteomes" id="UP000309128"/>
    </source>
</evidence>
<dbReference type="RefSeq" id="WP_138670582.1">
    <property type="nucleotide sequence ID" value="NZ_VCKY01000137.1"/>
</dbReference>
<dbReference type="SUPFAM" id="SSF54001">
    <property type="entry name" value="Cysteine proteinases"/>
    <property type="match status" value="1"/>
</dbReference>
<feature type="chain" id="PRO_5024310645" evidence="6">
    <location>
        <begin position="24"/>
        <end position="369"/>
    </location>
</feature>
<keyword evidence="3" id="KW-0378">Hydrolase</keyword>
<dbReference type="GO" id="GO:0006508">
    <property type="term" value="P:proteolysis"/>
    <property type="evidence" value="ECO:0007669"/>
    <property type="project" value="UniProtKB-KW"/>
</dbReference>
<protein>
    <submittedName>
        <fullName evidence="8">NlpC/P60 family protein</fullName>
    </submittedName>
</protein>
<evidence type="ECO:0000256" key="3">
    <source>
        <dbReference type="ARBA" id="ARBA00022801"/>
    </source>
</evidence>
<evidence type="ECO:0000256" key="6">
    <source>
        <dbReference type="SAM" id="SignalP"/>
    </source>
</evidence>
<keyword evidence="5" id="KW-0175">Coiled coil</keyword>
<gene>
    <name evidence="8" type="ORF">ETD86_33095</name>
</gene>
<keyword evidence="2" id="KW-0645">Protease</keyword>
<dbReference type="OrthoDB" id="3209655at2"/>
<dbReference type="Proteomes" id="UP000309128">
    <property type="component" value="Unassembled WGS sequence"/>
</dbReference>
<dbReference type="EMBL" id="VCKY01000137">
    <property type="protein sequence ID" value="TMR12333.1"/>
    <property type="molecule type" value="Genomic_DNA"/>
</dbReference>
<evidence type="ECO:0000256" key="2">
    <source>
        <dbReference type="ARBA" id="ARBA00022670"/>
    </source>
</evidence>
<dbReference type="GO" id="GO:0008234">
    <property type="term" value="F:cysteine-type peptidase activity"/>
    <property type="evidence" value="ECO:0007669"/>
    <property type="project" value="UniProtKB-KW"/>
</dbReference>
<dbReference type="InterPro" id="IPR038765">
    <property type="entry name" value="Papain-like_cys_pep_sf"/>
</dbReference>
<feature type="domain" description="NlpC/P60" evidence="7">
    <location>
        <begin position="248"/>
        <end position="369"/>
    </location>
</feature>
<comment type="similarity">
    <text evidence="1">Belongs to the peptidase C40 family.</text>
</comment>
<evidence type="ECO:0000256" key="5">
    <source>
        <dbReference type="SAM" id="Coils"/>
    </source>
</evidence>
<evidence type="ECO:0000256" key="4">
    <source>
        <dbReference type="ARBA" id="ARBA00022807"/>
    </source>
</evidence>
<dbReference type="InterPro" id="IPR051794">
    <property type="entry name" value="PG_Endopeptidase_C40"/>
</dbReference>
<dbReference type="PANTHER" id="PTHR47359:SF3">
    <property type="entry name" value="NLP_P60 DOMAIN-CONTAINING PROTEIN-RELATED"/>
    <property type="match status" value="1"/>
</dbReference>
<dbReference type="AlphaFoldDB" id="A0A5S4FSA6"/>